<keyword evidence="2" id="KW-1185">Reference proteome</keyword>
<protein>
    <submittedName>
        <fullName evidence="1">Crotonobetainyl-CoA--carnitine CoA-transferase</fullName>
    </submittedName>
</protein>
<dbReference type="Gene3D" id="3.40.50.150">
    <property type="entry name" value="Vaccinia Virus protein VP39"/>
    <property type="match status" value="1"/>
</dbReference>
<dbReference type="AlphaFoldDB" id="A0A0R3DV21"/>
<proteinExistence type="predicted"/>
<dbReference type="InterPro" id="IPR029063">
    <property type="entry name" value="SAM-dependent_MTases_sf"/>
</dbReference>
<keyword evidence="1" id="KW-0808">Transferase</keyword>
<dbReference type="STRING" id="989370.AOQ71_18245"/>
<dbReference type="Proteomes" id="UP000051936">
    <property type="component" value="Unassembled WGS sequence"/>
</dbReference>
<name>A0A0R3DV21_9BRAD</name>
<dbReference type="InterPro" id="IPR008884">
    <property type="entry name" value="TylF_MeTrfase"/>
</dbReference>
<comment type="caution">
    <text evidence="1">The sequence shown here is derived from an EMBL/GenBank/DDBJ whole genome shotgun (WGS) entry which is preliminary data.</text>
</comment>
<dbReference type="PANTHER" id="PTHR40036:SF1">
    <property type="entry name" value="MACROCIN O-METHYLTRANSFERASE"/>
    <property type="match status" value="1"/>
</dbReference>
<evidence type="ECO:0000313" key="2">
    <source>
        <dbReference type="Proteomes" id="UP000051936"/>
    </source>
</evidence>
<dbReference type="GO" id="GO:0016740">
    <property type="term" value="F:transferase activity"/>
    <property type="evidence" value="ECO:0007669"/>
    <property type="project" value="UniProtKB-KW"/>
</dbReference>
<dbReference type="EMBL" id="LJYG01000081">
    <property type="protein sequence ID" value="KRQ11218.1"/>
    <property type="molecule type" value="Genomic_DNA"/>
</dbReference>
<accession>A0A0R3DV21</accession>
<sequence>MTSNDLEDAQNFTYAARDEVAAYSRLQELMKTSPLPPREFHANLGLFLNRPSLARILFMHDLYSMTLRTHGVIMEFGVRWGQNMALFTTMRHIYEPYNMSRKVVGFDTVEGFPSVAPQDGDFDGLKVGGLSVTPNYEDVLADILSAQEKLAPRSHLRKFELIKGDVTETLPAYLEKHPETIISLAYFDLDLYEPTKKCLELIRPYLAKNSIVGFDELVLAENPGETLALREAWGTQGYRICRSTISPQQSYVVFE</sequence>
<dbReference type="PANTHER" id="PTHR40036">
    <property type="entry name" value="MACROCIN O-METHYLTRANSFERASE"/>
    <property type="match status" value="1"/>
</dbReference>
<gene>
    <name evidence="1" type="ORF">AOQ71_18245</name>
</gene>
<evidence type="ECO:0000313" key="1">
    <source>
        <dbReference type="EMBL" id="KRQ11218.1"/>
    </source>
</evidence>
<dbReference type="RefSeq" id="WP_057748781.1">
    <property type="nucleotide sequence ID" value="NZ_LJYG01000081.1"/>
</dbReference>
<organism evidence="1 2">
    <name type="scientific">Bradyrhizobium manausense</name>
    <dbReference type="NCBI Taxonomy" id="989370"/>
    <lineage>
        <taxon>Bacteria</taxon>
        <taxon>Pseudomonadati</taxon>
        <taxon>Pseudomonadota</taxon>
        <taxon>Alphaproteobacteria</taxon>
        <taxon>Hyphomicrobiales</taxon>
        <taxon>Nitrobacteraceae</taxon>
        <taxon>Bradyrhizobium</taxon>
    </lineage>
</organism>
<reference evidence="1 2" key="1">
    <citation type="submission" date="2015-09" db="EMBL/GenBank/DDBJ databases">
        <title>Draft Genome Sequence of Bradyrhizobium manausense Strain BR 3351T, a Novel Symbiotic Nitrogen-Fixing Alphaproteobacterium Isolated from Brazilian Amazon Rain Forest.</title>
        <authorList>
            <person name="De Araujo J.L."/>
            <person name="Zilli J.E."/>
        </authorList>
    </citation>
    <scope>NUCLEOTIDE SEQUENCE [LARGE SCALE GENOMIC DNA]</scope>
    <source>
        <strain evidence="1 2">BR3351</strain>
    </source>
</reference>